<evidence type="ECO:0000313" key="1">
    <source>
        <dbReference type="EMBL" id="TWI96731.1"/>
    </source>
</evidence>
<dbReference type="Gene3D" id="2.60.40.1120">
    <property type="entry name" value="Carboxypeptidase-like, regulatory domain"/>
    <property type="match status" value="1"/>
</dbReference>
<dbReference type="Pfam" id="PF13715">
    <property type="entry name" value="CarbopepD_reg_2"/>
    <property type="match status" value="1"/>
</dbReference>
<dbReference type="GO" id="GO:0004180">
    <property type="term" value="F:carboxypeptidase activity"/>
    <property type="evidence" value="ECO:0007669"/>
    <property type="project" value="UniProtKB-KW"/>
</dbReference>
<protein>
    <submittedName>
        <fullName evidence="1">Carboxypeptidase-like protein</fullName>
    </submittedName>
</protein>
<gene>
    <name evidence="1" type="ORF">JN11_03843</name>
</gene>
<proteinExistence type="predicted"/>
<keyword evidence="2" id="KW-1185">Reference proteome</keyword>
<organism evidence="1 2">
    <name type="scientific">Mucilaginibacter frigoritolerans</name>
    <dbReference type="NCBI Taxonomy" id="652788"/>
    <lineage>
        <taxon>Bacteria</taxon>
        <taxon>Pseudomonadati</taxon>
        <taxon>Bacteroidota</taxon>
        <taxon>Sphingobacteriia</taxon>
        <taxon>Sphingobacteriales</taxon>
        <taxon>Sphingobacteriaceae</taxon>
        <taxon>Mucilaginibacter</taxon>
    </lineage>
</organism>
<sequence>MRFPWLILLFIFIPFIALAQNGIITGKVVQEGTTKPIPRASVFLSNSSVGSATAEDGTFTLSGIRPGQYTLVVTVLGYEDYNKTVLVGREPIKLNIEMVQKPMMLREVVISSEADFRKNYETFRKEFIGSDLNAKNCVVMNPRILNLTYNPTKQVLHADADEFLIVENRALGYRIKFLLRDFTLDKLAGITSYDGKRIFEDLPGTKSQKDKWHQNRENAYYGSAMHFYRSLHADKLAHEGFELRSYTRSLNLQRPDDETIHKKYKRFIELRMRDSANRMVELSKMSKYVNESISKIPYQEFEVTSTVSEGLYSLHFPHFLYVIYKNKLEEVDFKDIYRDLNMTNYQISVITLTNGPAVFDNNGIVVEGGPLYEGSWSKNRLSDELPVDYIPDKD</sequence>
<dbReference type="AlphaFoldDB" id="A0A562TT17"/>
<keyword evidence="1" id="KW-0378">Hydrolase</keyword>
<evidence type="ECO:0000313" key="2">
    <source>
        <dbReference type="Proteomes" id="UP000317010"/>
    </source>
</evidence>
<dbReference type="InterPro" id="IPR008969">
    <property type="entry name" value="CarboxyPept-like_regulatory"/>
</dbReference>
<dbReference type="SUPFAM" id="SSF49464">
    <property type="entry name" value="Carboxypeptidase regulatory domain-like"/>
    <property type="match status" value="1"/>
</dbReference>
<accession>A0A562TT17</accession>
<comment type="caution">
    <text evidence="1">The sequence shown here is derived from an EMBL/GenBank/DDBJ whole genome shotgun (WGS) entry which is preliminary data.</text>
</comment>
<keyword evidence="1" id="KW-0121">Carboxypeptidase</keyword>
<keyword evidence="1" id="KW-0645">Protease</keyword>
<dbReference type="RefSeq" id="WP_144915060.1">
    <property type="nucleotide sequence ID" value="NZ_VLLI01000012.1"/>
</dbReference>
<name>A0A562TT17_9SPHI</name>
<dbReference type="OrthoDB" id="1223654at2"/>
<reference evidence="1 2" key="1">
    <citation type="submission" date="2019-07" db="EMBL/GenBank/DDBJ databases">
        <title>Genomic Encyclopedia of Archaeal and Bacterial Type Strains, Phase II (KMG-II): from individual species to whole genera.</title>
        <authorList>
            <person name="Goeker M."/>
        </authorList>
    </citation>
    <scope>NUCLEOTIDE SEQUENCE [LARGE SCALE GENOMIC DNA]</scope>
    <source>
        <strain evidence="1 2">ATCC BAA-1854</strain>
    </source>
</reference>
<dbReference type="EMBL" id="VLLI01000012">
    <property type="protein sequence ID" value="TWI96731.1"/>
    <property type="molecule type" value="Genomic_DNA"/>
</dbReference>
<dbReference type="Proteomes" id="UP000317010">
    <property type="component" value="Unassembled WGS sequence"/>
</dbReference>